<comment type="caution">
    <text evidence="2">The sequence shown here is derived from an EMBL/GenBank/DDBJ whole genome shotgun (WGS) entry which is preliminary data.</text>
</comment>
<sequence>MLHPLQPLQMPRRVRVRLVPDRLPRRLVQRPAPHELDPRADVQPRARGRLLRVVRVGVHAALLVVEAHDLPEQARQARQARQVDRLEERDLSVPHATGDEPLERHQLVVPERLELAQARLHPVVALLQLRRVLLRRLGLARREAALALVLLCARGGRGRLDARDGSRLGLARGDAELRVERRAAVAPTYVQVRAGLAEQVRGLHFLVERELLDALAAT</sequence>
<dbReference type="Proteomes" id="UP000230002">
    <property type="component" value="Unassembled WGS sequence"/>
</dbReference>
<feature type="region of interest" description="Disordered" evidence="1">
    <location>
        <begin position="74"/>
        <end position="97"/>
    </location>
</feature>
<gene>
    <name evidence="2" type="ORF">GSI_01229</name>
</gene>
<keyword evidence="3" id="KW-1185">Reference proteome</keyword>
<evidence type="ECO:0000256" key="1">
    <source>
        <dbReference type="SAM" id="MobiDB-lite"/>
    </source>
</evidence>
<organism evidence="2 3">
    <name type="scientific">Ganoderma sinense ZZ0214-1</name>
    <dbReference type="NCBI Taxonomy" id="1077348"/>
    <lineage>
        <taxon>Eukaryota</taxon>
        <taxon>Fungi</taxon>
        <taxon>Dikarya</taxon>
        <taxon>Basidiomycota</taxon>
        <taxon>Agaricomycotina</taxon>
        <taxon>Agaricomycetes</taxon>
        <taxon>Polyporales</taxon>
        <taxon>Polyporaceae</taxon>
        <taxon>Ganoderma</taxon>
    </lineage>
</organism>
<proteinExistence type="predicted"/>
<accession>A0A2G8SUT2</accession>
<dbReference type="AlphaFoldDB" id="A0A2G8SUT2"/>
<evidence type="ECO:0000313" key="3">
    <source>
        <dbReference type="Proteomes" id="UP000230002"/>
    </source>
</evidence>
<feature type="compositionally biased region" description="Basic and acidic residues" evidence="1">
    <location>
        <begin position="81"/>
        <end position="97"/>
    </location>
</feature>
<name>A0A2G8SUT2_9APHY</name>
<dbReference type="EMBL" id="AYKW01000001">
    <property type="protein sequence ID" value="PIL37535.1"/>
    <property type="molecule type" value="Genomic_DNA"/>
</dbReference>
<evidence type="ECO:0000313" key="2">
    <source>
        <dbReference type="EMBL" id="PIL37535.1"/>
    </source>
</evidence>
<protein>
    <submittedName>
        <fullName evidence="2">Uncharacterized protein</fullName>
    </submittedName>
</protein>
<reference evidence="2 3" key="1">
    <citation type="journal article" date="2015" name="Sci. Rep.">
        <title>Chromosome-level genome map provides insights into diverse defense mechanisms in the medicinal fungus Ganoderma sinense.</title>
        <authorList>
            <person name="Zhu Y."/>
            <person name="Xu J."/>
            <person name="Sun C."/>
            <person name="Zhou S."/>
            <person name="Xu H."/>
            <person name="Nelson D.R."/>
            <person name="Qian J."/>
            <person name="Song J."/>
            <person name="Luo H."/>
            <person name="Xiang L."/>
            <person name="Li Y."/>
            <person name="Xu Z."/>
            <person name="Ji A."/>
            <person name="Wang L."/>
            <person name="Lu S."/>
            <person name="Hayward A."/>
            <person name="Sun W."/>
            <person name="Li X."/>
            <person name="Schwartz D.C."/>
            <person name="Wang Y."/>
            <person name="Chen S."/>
        </authorList>
    </citation>
    <scope>NUCLEOTIDE SEQUENCE [LARGE SCALE GENOMIC DNA]</scope>
    <source>
        <strain evidence="2 3">ZZ0214-1</strain>
    </source>
</reference>